<evidence type="ECO:0000313" key="12">
    <source>
        <dbReference type="EMBL" id="OXU21231.1"/>
    </source>
</evidence>
<dbReference type="AlphaFoldDB" id="A0A232ESA7"/>
<dbReference type="Pfam" id="PF14828">
    <property type="entry name" value="Amnionless"/>
    <property type="match status" value="1"/>
</dbReference>
<keyword evidence="4" id="KW-1003">Cell membrane</keyword>
<evidence type="ECO:0000256" key="8">
    <source>
        <dbReference type="ARBA" id="ARBA00022989"/>
    </source>
</evidence>
<feature type="signal peptide" evidence="11">
    <location>
        <begin position="1"/>
        <end position="16"/>
    </location>
</feature>
<dbReference type="PANTHER" id="PTHR14995">
    <property type="entry name" value="AMNIONLESS"/>
    <property type="match status" value="1"/>
</dbReference>
<proteinExistence type="predicted"/>
<evidence type="ECO:0000313" key="13">
    <source>
        <dbReference type="Proteomes" id="UP000215335"/>
    </source>
</evidence>
<dbReference type="InterPro" id="IPR026112">
    <property type="entry name" value="AMN"/>
</dbReference>
<gene>
    <name evidence="12" type="ORF">TSAR_003661</name>
</gene>
<sequence>MKIILTLLLVYSELRCQLMCLEKRWTGNVDWDVASNWLGGNVPTIDSQVIFPLEMRHAVGLPHRLDQQRLMGMKLPNDGLVALPEDGKILVAASKGHFHTAVWLRETPFFWVDPDNWHVESEAVPHMERLPCQSDVVVLPSSSRTFSAKLPVSRDLEVQAVRLENENSTMARWEWRALRDKAEFLGSRFSVSYGALSNCKNCPCQEGDISDYWEEVCNVQRPKCGPQACEYPLKVGKLLSQSSNRSLQQVEGHCCHYCGGRVRFSKKTLLSSAARVARNILAGYEESLSWHSRQTSDGFGEILIAEKGVYSGSNVVLGVADVEAALREQNIEILSSETSGGPFVDHRLTMALAPFLGSFALLVILVILVFPAFGYTYSQVWDAAREVGSAICIERRVHGHKRKSFAFARFENLFEGNVQLAEEEQEEEQASSVEQSCGGETFENPLYRHEKAIGKERKLLDTSQPVSLIALEKVVEVDNNSIEDIEMDIENL</sequence>
<name>A0A232ESA7_9HYME</name>
<dbReference type="OrthoDB" id="10067964at2759"/>
<organism evidence="12 13">
    <name type="scientific">Trichomalopsis sarcophagae</name>
    <dbReference type="NCBI Taxonomy" id="543379"/>
    <lineage>
        <taxon>Eukaryota</taxon>
        <taxon>Metazoa</taxon>
        <taxon>Ecdysozoa</taxon>
        <taxon>Arthropoda</taxon>
        <taxon>Hexapoda</taxon>
        <taxon>Insecta</taxon>
        <taxon>Pterygota</taxon>
        <taxon>Neoptera</taxon>
        <taxon>Endopterygota</taxon>
        <taxon>Hymenoptera</taxon>
        <taxon>Apocrita</taxon>
        <taxon>Proctotrupomorpha</taxon>
        <taxon>Chalcidoidea</taxon>
        <taxon>Pteromalidae</taxon>
        <taxon>Pteromalinae</taxon>
        <taxon>Trichomalopsis</taxon>
    </lineage>
</organism>
<dbReference type="GO" id="GO:0016324">
    <property type="term" value="C:apical plasma membrane"/>
    <property type="evidence" value="ECO:0007669"/>
    <property type="project" value="TreeGrafter"/>
</dbReference>
<accession>A0A232ESA7</accession>
<dbReference type="STRING" id="543379.A0A232ESA7"/>
<dbReference type="Proteomes" id="UP000215335">
    <property type="component" value="Unassembled WGS sequence"/>
</dbReference>
<evidence type="ECO:0000256" key="6">
    <source>
        <dbReference type="ARBA" id="ARBA00022729"/>
    </source>
</evidence>
<keyword evidence="5 10" id="KW-0812">Transmembrane</keyword>
<evidence type="ECO:0000256" key="4">
    <source>
        <dbReference type="ARBA" id="ARBA00022475"/>
    </source>
</evidence>
<evidence type="ECO:0000256" key="9">
    <source>
        <dbReference type="ARBA" id="ARBA00023136"/>
    </source>
</evidence>
<reference evidence="12 13" key="1">
    <citation type="journal article" date="2017" name="Curr. Biol.">
        <title>The Evolution of Venom by Co-option of Single-Copy Genes.</title>
        <authorList>
            <person name="Martinson E.O."/>
            <person name="Mrinalini"/>
            <person name="Kelkar Y.D."/>
            <person name="Chang C.H."/>
            <person name="Werren J.H."/>
        </authorList>
    </citation>
    <scope>NUCLEOTIDE SEQUENCE [LARGE SCALE GENOMIC DNA]</scope>
    <source>
        <strain evidence="12 13">Alberta</strain>
        <tissue evidence="12">Whole body</tissue>
    </source>
</reference>
<dbReference type="GO" id="GO:0006898">
    <property type="term" value="P:receptor-mediated endocytosis"/>
    <property type="evidence" value="ECO:0007669"/>
    <property type="project" value="TreeGrafter"/>
</dbReference>
<keyword evidence="6 11" id="KW-0732">Signal</keyword>
<evidence type="ECO:0000256" key="11">
    <source>
        <dbReference type="SAM" id="SignalP"/>
    </source>
</evidence>
<feature type="transmembrane region" description="Helical" evidence="10">
    <location>
        <begin position="352"/>
        <end position="375"/>
    </location>
</feature>
<evidence type="ECO:0000256" key="2">
    <source>
        <dbReference type="ARBA" id="ARBA00021200"/>
    </source>
</evidence>
<evidence type="ECO:0000256" key="3">
    <source>
        <dbReference type="ARBA" id="ARBA00022448"/>
    </source>
</evidence>
<evidence type="ECO:0000256" key="7">
    <source>
        <dbReference type="ARBA" id="ARBA00022927"/>
    </source>
</evidence>
<feature type="chain" id="PRO_5013031376" description="Protein amnionless" evidence="11">
    <location>
        <begin position="17"/>
        <end position="492"/>
    </location>
</feature>
<evidence type="ECO:0000256" key="1">
    <source>
        <dbReference type="ARBA" id="ARBA00004251"/>
    </source>
</evidence>
<keyword evidence="9 10" id="KW-0472">Membrane</keyword>
<dbReference type="GO" id="GO:0015031">
    <property type="term" value="P:protein transport"/>
    <property type="evidence" value="ECO:0007669"/>
    <property type="project" value="UniProtKB-KW"/>
</dbReference>
<keyword evidence="3" id="KW-0813">Transport</keyword>
<comment type="subcellular location">
    <subcellularLocation>
        <location evidence="1">Cell membrane</location>
        <topology evidence="1">Single-pass type I membrane protein</topology>
    </subcellularLocation>
</comment>
<keyword evidence="13" id="KW-1185">Reference proteome</keyword>
<keyword evidence="7" id="KW-0653">Protein transport</keyword>
<comment type="caution">
    <text evidence="12">The sequence shown here is derived from an EMBL/GenBank/DDBJ whole genome shotgun (WGS) entry which is preliminary data.</text>
</comment>
<dbReference type="PANTHER" id="PTHR14995:SF2">
    <property type="entry name" value="PROTEIN AMNIONLESS"/>
    <property type="match status" value="1"/>
</dbReference>
<dbReference type="GO" id="GO:0030139">
    <property type="term" value="C:endocytic vesicle"/>
    <property type="evidence" value="ECO:0007669"/>
    <property type="project" value="TreeGrafter"/>
</dbReference>
<evidence type="ECO:0000256" key="5">
    <source>
        <dbReference type="ARBA" id="ARBA00022692"/>
    </source>
</evidence>
<protein>
    <recommendedName>
        <fullName evidence="2">Protein amnionless</fullName>
    </recommendedName>
</protein>
<keyword evidence="8 10" id="KW-1133">Transmembrane helix</keyword>
<dbReference type="EMBL" id="NNAY01002469">
    <property type="protein sequence ID" value="OXU21231.1"/>
    <property type="molecule type" value="Genomic_DNA"/>
</dbReference>
<evidence type="ECO:0000256" key="10">
    <source>
        <dbReference type="SAM" id="Phobius"/>
    </source>
</evidence>